<dbReference type="EMBL" id="MRCE01000045">
    <property type="protein sequence ID" value="OKH31904.1"/>
    <property type="molecule type" value="Genomic_DNA"/>
</dbReference>
<sequence>MFKHFAKLIIGLSALTAVEILSLATAPTASAASMTNGFDYINSGIGIDALDIGKEFTVLFKGNVSTKDVSGLTSEAIFKFLGFNTVGSKTEAAFEITLTNTTSGSLLSRTSALGFDVFNFNGTSLGSTLSLVGIGNASSSGNTRTTGLFANDRSGSFPNQFGDVDVCFTNGNTCQGGTSGGVDNNPSTSNPQTSKFTATLAMNGNVERMALSNFGVRYQSIDGTSADGQKFSGDSGTGSGTVKTPPKPPSGGGGPRKIPEPTTTLALGVIAISALKLRKSNSVAQAQ</sequence>
<evidence type="ECO:0000256" key="1">
    <source>
        <dbReference type="SAM" id="MobiDB-lite"/>
    </source>
</evidence>
<organism evidence="3 4">
    <name type="scientific">[Phormidium ambiguum] IAM M-71</name>
    <dbReference type="NCBI Taxonomy" id="454136"/>
    <lineage>
        <taxon>Bacteria</taxon>
        <taxon>Bacillati</taxon>
        <taxon>Cyanobacteriota</taxon>
        <taxon>Cyanophyceae</taxon>
        <taxon>Oscillatoriophycideae</taxon>
        <taxon>Aerosakkonematales</taxon>
        <taxon>Aerosakkonemataceae</taxon>
        <taxon>Floridanema</taxon>
    </lineage>
</organism>
<comment type="caution">
    <text evidence="3">The sequence shown here is derived from an EMBL/GenBank/DDBJ whole genome shotgun (WGS) entry which is preliminary data.</text>
</comment>
<accession>A0A1U7I6E4</accession>
<dbReference type="NCBIfam" id="NF033947">
    <property type="entry name" value="PEP-cistern"/>
    <property type="match status" value="1"/>
</dbReference>
<evidence type="ECO:0000313" key="4">
    <source>
        <dbReference type="Proteomes" id="UP000185860"/>
    </source>
</evidence>
<dbReference type="Proteomes" id="UP000185860">
    <property type="component" value="Unassembled WGS sequence"/>
</dbReference>
<feature type="region of interest" description="Disordered" evidence="1">
    <location>
        <begin position="225"/>
        <end position="262"/>
    </location>
</feature>
<evidence type="ECO:0008006" key="5">
    <source>
        <dbReference type="Google" id="ProtNLM"/>
    </source>
</evidence>
<evidence type="ECO:0000256" key="2">
    <source>
        <dbReference type="SAM" id="SignalP"/>
    </source>
</evidence>
<proteinExistence type="predicted"/>
<feature type="signal peptide" evidence="2">
    <location>
        <begin position="1"/>
        <end position="31"/>
    </location>
</feature>
<dbReference type="RefSeq" id="WP_073596733.1">
    <property type="nucleotide sequence ID" value="NZ_MRCE01000045.1"/>
</dbReference>
<feature type="chain" id="PRO_5012956564" description="PEP-CTERM protein-sorting domain-containing protein" evidence="2">
    <location>
        <begin position="32"/>
        <end position="287"/>
    </location>
</feature>
<reference evidence="3 4" key="1">
    <citation type="submission" date="2016-11" db="EMBL/GenBank/DDBJ databases">
        <title>Draft Genome Sequences of Nine Cyanobacterial Strains from Diverse Habitats.</title>
        <authorList>
            <person name="Zhu T."/>
            <person name="Hou S."/>
            <person name="Lu X."/>
            <person name="Hess W.R."/>
        </authorList>
    </citation>
    <scope>NUCLEOTIDE SEQUENCE [LARGE SCALE GENOMIC DNA]</scope>
    <source>
        <strain evidence="3 4">IAM M-71</strain>
    </source>
</reference>
<evidence type="ECO:0000313" key="3">
    <source>
        <dbReference type="EMBL" id="OKH31904.1"/>
    </source>
</evidence>
<dbReference type="AlphaFoldDB" id="A0A1U7I6E4"/>
<name>A0A1U7I6E4_9CYAN</name>
<keyword evidence="2" id="KW-0732">Signal</keyword>
<protein>
    <recommendedName>
        <fullName evidence="5">PEP-CTERM protein-sorting domain-containing protein</fullName>
    </recommendedName>
</protein>
<gene>
    <name evidence="3" type="ORF">NIES2119_27705</name>
</gene>
<dbReference type="OrthoDB" id="484069at2"/>